<dbReference type="AlphaFoldDB" id="A0A1G9T6V5"/>
<evidence type="ECO:0000313" key="2">
    <source>
        <dbReference type="Proteomes" id="UP000182347"/>
    </source>
</evidence>
<keyword evidence="2" id="KW-1185">Reference proteome</keyword>
<dbReference type="EMBL" id="FNHF01000003">
    <property type="protein sequence ID" value="SDM43377.1"/>
    <property type="molecule type" value="Genomic_DNA"/>
</dbReference>
<dbReference type="Proteomes" id="UP000182347">
    <property type="component" value="Unassembled WGS sequence"/>
</dbReference>
<gene>
    <name evidence="1" type="ORF">SAMN05216244_2457</name>
</gene>
<evidence type="ECO:0008006" key="3">
    <source>
        <dbReference type="Google" id="ProtNLM"/>
    </source>
</evidence>
<proteinExistence type="predicted"/>
<organism evidence="1 2">
    <name type="scientific">Sediminibacillus halophilus</name>
    <dbReference type="NCBI Taxonomy" id="482461"/>
    <lineage>
        <taxon>Bacteria</taxon>
        <taxon>Bacillati</taxon>
        <taxon>Bacillota</taxon>
        <taxon>Bacilli</taxon>
        <taxon>Bacillales</taxon>
        <taxon>Bacillaceae</taxon>
        <taxon>Sediminibacillus</taxon>
    </lineage>
</organism>
<accession>A0A1G9T6V5</accession>
<evidence type="ECO:0000313" key="1">
    <source>
        <dbReference type="EMBL" id="SDM43377.1"/>
    </source>
</evidence>
<reference evidence="2" key="1">
    <citation type="submission" date="2016-10" db="EMBL/GenBank/DDBJ databases">
        <authorList>
            <person name="Varghese N."/>
            <person name="Submissions S."/>
        </authorList>
    </citation>
    <scope>NUCLEOTIDE SEQUENCE [LARGE SCALE GENOMIC DNA]</scope>
    <source>
        <strain evidence="2">CGMCC 1.6199</strain>
    </source>
</reference>
<protein>
    <recommendedName>
        <fullName evidence="3">Restriction endonuclease</fullName>
    </recommendedName>
</protein>
<name>A0A1G9T6V5_9BACI</name>
<sequence length="529" mass="61114">MGDYVSKYDEYLSVIFANDKFYKTGNELNQILQEKFQITSSNARKIISRACSKGILQSSHPITFGNGQYVYYKNKTSLSINVIKEITKKNRPPVYHLLNLLDASEGIISYYEGLKITASPLRKEKEKSNTLNEILYMLEYLGVVETTTDSGITYIILSSVSNKVIPLMYQHRSNMIMDCFFIPDVRNWLIKHNFIDNKYIVYRNQTLPSKGAEHNNYIWDAFAYTNTTGYNTTLGNSIERDEKKTLVVLDIVIHRSYMSCDVQGFLRRVQAVRSSATRERKILPIVVYQEISSHAFSQLKSLGFIMLNLGSIFGENIYPIIHKIKEIKSSILNDWGTSEEIVENVDATLSEMEKSGQSINLGNMKGDLFEVLMYPLIKIIHPHASIELGKVLKRKEVDGTHREYEYDVIVRDFQNEEIIVYEFKGKNSKIEIPLKPHDKPNTVKWFFNTTLPFAREELQKQNSFPVKGCYITTARFSADALKVLNNINTHKNVKPETHDVFYDGEKLLQLLEGKREKHIIDVLKKYYIH</sequence>